<dbReference type="PROSITE" id="PS50026">
    <property type="entry name" value="EGF_3"/>
    <property type="match status" value="1"/>
</dbReference>
<evidence type="ECO:0000256" key="1">
    <source>
        <dbReference type="PROSITE-ProRule" id="PRU00076"/>
    </source>
</evidence>
<keyword evidence="3" id="KW-1133">Transmembrane helix</keyword>
<evidence type="ECO:0000313" key="7">
    <source>
        <dbReference type="WBParaSite" id="EVEC_0000480101-mRNA-1"/>
    </source>
</evidence>
<dbReference type="AlphaFoldDB" id="A0A0N4V3Z6"/>
<keyword evidence="1" id="KW-0245">EGF-like domain</keyword>
<dbReference type="EMBL" id="UXUI01007877">
    <property type="protein sequence ID" value="VDD89758.1"/>
    <property type="molecule type" value="Genomic_DNA"/>
</dbReference>
<keyword evidence="3" id="KW-0472">Membrane</keyword>
<evidence type="ECO:0000313" key="6">
    <source>
        <dbReference type="Proteomes" id="UP000274131"/>
    </source>
</evidence>
<protein>
    <submittedName>
        <fullName evidence="7">EGF-like domain-containing protein</fullName>
    </submittedName>
</protein>
<reference evidence="5 6" key="2">
    <citation type="submission" date="2018-10" db="EMBL/GenBank/DDBJ databases">
        <authorList>
            <consortium name="Pathogen Informatics"/>
        </authorList>
    </citation>
    <scope>NUCLEOTIDE SEQUENCE [LARGE SCALE GENOMIC DNA]</scope>
</reference>
<dbReference type="Gene3D" id="2.10.25.10">
    <property type="entry name" value="Laminin"/>
    <property type="match status" value="1"/>
</dbReference>
<dbReference type="InterPro" id="IPR000742">
    <property type="entry name" value="EGF"/>
</dbReference>
<feature type="region of interest" description="Disordered" evidence="2">
    <location>
        <begin position="223"/>
        <end position="264"/>
    </location>
</feature>
<keyword evidence="3" id="KW-0812">Transmembrane</keyword>
<feature type="domain" description="EGF-like" evidence="4">
    <location>
        <begin position="15"/>
        <end position="54"/>
    </location>
</feature>
<dbReference type="Proteomes" id="UP000274131">
    <property type="component" value="Unassembled WGS sequence"/>
</dbReference>
<organism evidence="7">
    <name type="scientific">Enterobius vermicularis</name>
    <name type="common">Human pinworm</name>
    <dbReference type="NCBI Taxonomy" id="51028"/>
    <lineage>
        <taxon>Eukaryota</taxon>
        <taxon>Metazoa</taxon>
        <taxon>Ecdysozoa</taxon>
        <taxon>Nematoda</taxon>
        <taxon>Chromadorea</taxon>
        <taxon>Rhabditida</taxon>
        <taxon>Spirurina</taxon>
        <taxon>Oxyuridomorpha</taxon>
        <taxon>Oxyuroidea</taxon>
        <taxon>Oxyuridae</taxon>
        <taxon>Enterobius</taxon>
    </lineage>
</organism>
<name>A0A0N4V3Z6_ENTVE</name>
<evidence type="ECO:0000256" key="3">
    <source>
        <dbReference type="SAM" id="Phobius"/>
    </source>
</evidence>
<sequence>MAIFLSNCICPQYFKGETCEELICINNGTKVELPNRRPFCKCAHPEYITGTHCESVKCENNGQPLSNGHCRCLDYWYTGQFCQRYTASWGAVIGVPLICITVIVICCIICRLDFCPRRKVRQTRRRRPGDIAEPASVRTDRWVRTVEEQMQQRRILHQNGHEHDLRLQENLLNEENAERLRCGRAVPNVIPSYTIRLDTIPAFNPRMIGGVLERDLKVVEPPPPYEQAVSSNFPQRYSTPYRSAALPRPPEYTPNALSGAPSER</sequence>
<feature type="transmembrane region" description="Helical" evidence="3">
    <location>
        <begin position="89"/>
        <end position="114"/>
    </location>
</feature>
<gene>
    <name evidence="5" type="ORF">EVEC_LOCUS4509</name>
</gene>
<dbReference type="WBParaSite" id="EVEC_0000480101-mRNA-1">
    <property type="protein sequence ID" value="EVEC_0000480101-mRNA-1"/>
    <property type="gene ID" value="EVEC_0000480101"/>
</dbReference>
<evidence type="ECO:0000259" key="4">
    <source>
        <dbReference type="PROSITE" id="PS50026"/>
    </source>
</evidence>
<dbReference type="OrthoDB" id="10266706at2759"/>
<keyword evidence="6" id="KW-1185">Reference proteome</keyword>
<feature type="compositionally biased region" description="Polar residues" evidence="2">
    <location>
        <begin position="228"/>
        <end position="241"/>
    </location>
</feature>
<evidence type="ECO:0000256" key="2">
    <source>
        <dbReference type="SAM" id="MobiDB-lite"/>
    </source>
</evidence>
<accession>A0A0N4V3Z6</accession>
<reference evidence="7" key="1">
    <citation type="submission" date="2017-02" db="UniProtKB">
        <authorList>
            <consortium name="WormBaseParasite"/>
        </authorList>
    </citation>
    <scope>IDENTIFICATION</scope>
</reference>
<proteinExistence type="predicted"/>
<evidence type="ECO:0000313" key="5">
    <source>
        <dbReference type="EMBL" id="VDD89758.1"/>
    </source>
</evidence>
<comment type="caution">
    <text evidence="1">Lacks conserved residue(s) required for the propagation of feature annotation.</text>
</comment>